<keyword evidence="3" id="KW-0547">Nucleotide-binding</keyword>
<dbReference type="EMBL" id="MHCQ01000011">
    <property type="protein sequence ID" value="OGY24850.1"/>
    <property type="molecule type" value="Genomic_DNA"/>
</dbReference>
<dbReference type="Gene3D" id="2.70.40.10">
    <property type="match status" value="1"/>
</dbReference>
<comment type="function">
    <text evidence="3">Catalyzes the deamination of dCTP to dUTP.</text>
</comment>
<comment type="caution">
    <text evidence="4">The sequence shown here is derived from an EMBL/GenBank/DDBJ whole genome shotgun (WGS) entry which is preliminary data.</text>
</comment>
<dbReference type="InterPro" id="IPR033704">
    <property type="entry name" value="dUTPase_trimeric"/>
</dbReference>
<evidence type="ECO:0000313" key="4">
    <source>
        <dbReference type="EMBL" id="OGY24850.1"/>
    </source>
</evidence>
<dbReference type="Proteomes" id="UP000177103">
    <property type="component" value="Unassembled WGS sequence"/>
</dbReference>
<keyword evidence="1 3" id="KW-0378">Hydrolase</keyword>
<name>A0A1G1WBE9_9BACT</name>
<sequence length="199" mass="21642">MVLSDRDIKKALKSGRIKITPIPNLTETLGPCSIDFHLGSTFKLFQHTKHAYIDVKNLHNSENMMEEIKVGKDEPFVLRPGELVLSTTEESLELGDDILGRIEGRSSLGRLGVVVHSTAARVDPGWVGKPAMELGNIGVMPVALYPGMKICSLTFEYLSSPVEVMYKNKPGAKYAGEAGPVASKIGEEFPGGKGYKGRK</sequence>
<feature type="binding site" evidence="3">
    <location>
        <position position="166"/>
    </location>
    <ligand>
        <name>dCTP</name>
        <dbReference type="ChEBI" id="CHEBI:61481"/>
    </ligand>
</feature>
<evidence type="ECO:0000256" key="1">
    <source>
        <dbReference type="ARBA" id="ARBA00022801"/>
    </source>
</evidence>
<dbReference type="NCBIfam" id="TIGR02274">
    <property type="entry name" value="dCTP_deam"/>
    <property type="match status" value="1"/>
</dbReference>
<feature type="active site" description="Proton donor/acceptor" evidence="3">
    <location>
        <position position="133"/>
    </location>
</feature>
<organism evidence="4 5">
    <name type="scientific">Candidatus Woykebacteria bacterium RBG_13_40_7b</name>
    <dbReference type="NCBI Taxonomy" id="1802594"/>
    <lineage>
        <taxon>Bacteria</taxon>
        <taxon>Candidatus Woykeibacteriota</taxon>
    </lineage>
</organism>
<feature type="binding site" evidence="3">
    <location>
        <position position="123"/>
    </location>
    <ligand>
        <name>dCTP</name>
        <dbReference type="ChEBI" id="CHEBI:61481"/>
    </ligand>
</feature>
<comment type="catalytic activity">
    <reaction evidence="3">
        <text>dCTP + H2O + H(+) = dUTP + NH4(+)</text>
        <dbReference type="Rhea" id="RHEA:22680"/>
        <dbReference type="ChEBI" id="CHEBI:15377"/>
        <dbReference type="ChEBI" id="CHEBI:15378"/>
        <dbReference type="ChEBI" id="CHEBI:28938"/>
        <dbReference type="ChEBI" id="CHEBI:61481"/>
        <dbReference type="ChEBI" id="CHEBI:61555"/>
        <dbReference type="EC" id="3.5.4.13"/>
    </reaction>
</comment>
<comment type="pathway">
    <text evidence="3">Pyrimidine metabolism; dUMP biosynthesis; dUMP from dCTP (dUTP route): step 1/2.</text>
</comment>
<feature type="binding site" evidence="3">
    <location>
        <begin position="105"/>
        <end position="110"/>
    </location>
    <ligand>
        <name>dCTP</name>
        <dbReference type="ChEBI" id="CHEBI:61481"/>
    </ligand>
</feature>
<dbReference type="AlphaFoldDB" id="A0A1G1WBE9"/>
<dbReference type="GO" id="GO:0006226">
    <property type="term" value="P:dUMP biosynthetic process"/>
    <property type="evidence" value="ECO:0007669"/>
    <property type="project" value="UniProtKB-UniPathway"/>
</dbReference>
<dbReference type="PANTHER" id="PTHR42680">
    <property type="entry name" value="DCTP DEAMINASE"/>
    <property type="match status" value="1"/>
</dbReference>
<comment type="caution">
    <text evidence="3">Lacks conserved residue(s) required for the propagation of feature annotation.</text>
</comment>
<comment type="similarity">
    <text evidence="3">Belongs to the dCTP deaminase family.</text>
</comment>
<dbReference type="GO" id="GO:0006229">
    <property type="term" value="P:dUTP biosynthetic process"/>
    <property type="evidence" value="ECO:0007669"/>
    <property type="project" value="UniProtKB-UniRule"/>
</dbReference>
<proteinExistence type="inferred from homology"/>
<keyword evidence="2 3" id="KW-0546">Nucleotide metabolism</keyword>
<dbReference type="EC" id="3.5.4.13" evidence="3"/>
<dbReference type="HAMAP" id="MF_00146">
    <property type="entry name" value="dCTP_deaminase"/>
    <property type="match status" value="1"/>
</dbReference>
<accession>A0A1G1WBE9</accession>
<protein>
    <recommendedName>
        <fullName evidence="3">dCTP deaminase</fullName>
        <ecNumber evidence="3">3.5.4.13</ecNumber>
    </recommendedName>
    <alternativeName>
        <fullName evidence="3">Deoxycytidine triphosphate deaminase</fullName>
    </alternativeName>
</protein>
<reference evidence="4 5" key="1">
    <citation type="journal article" date="2016" name="Nat. Commun.">
        <title>Thousands of microbial genomes shed light on interconnected biogeochemical processes in an aquifer system.</title>
        <authorList>
            <person name="Anantharaman K."/>
            <person name="Brown C.T."/>
            <person name="Hug L.A."/>
            <person name="Sharon I."/>
            <person name="Castelle C.J."/>
            <person name="Probst A.J."/>
            <person name="Thomas B.C."/>
            <person name="Singh A."/>
            <person name="Wilkins M.J."/>
            <person name="Karaoz U."/>
            <person name="Brodie E.L."/>
            <person name="Williams K.H."/>
            <person name="Hubbard S.S."/>
            <person name="Banfield J.F."/>
        </authorList>
    </citation>
    <scope>NUCLEOTIDE SEQUENCE [LARGE SCALE GENOMIC DNA]</scope>
</reference>
<dbReference type="UniPathway" id="UPA00610">
    <property type="reaction ID" value="UER00665"/>
</dbReference>
<dbReference type="GO" id="GO:0015949">
    <property type="term" value="P:nucleobase-containing small molecule interconversion"/>
    <property type="evidence" value="ECO:0007669"/>
    <property type="project" value="TreeGrafter"/>
</dbReference>
<dbReference type="Pfam" id="PF22769">
    <property type="entry name" value="DCD"/>
    <property type="match status" value="1"/>
</dbReference>
<dbReference type="CDD" id="cd07557">
    <property type="entry name" value="trimeric_dUTPase"/>
    <property type="match status" value="1"/>
</dbReference>
<comment type="subunit">
    <text evidence="3">Homotrimer.</text>
</comment>
<evidence type="ECO:0000313" key="5">
    <source>
        <dbReference type="Proteomes" id="UP000177103"/>
    </source>
</evidence>
<dbReference type="GO" id="GO:0000166">
    <property type="term" value="F:nucleotide binding"/>
    <property type="evidence" value="ECO:0007669"/>
    <property type="project" value="UniProtKB-KW"/>
</dbReference>
<evidence type="ECO:0000256" key="3">
    <source>
        <dbReference type="HAMAP-Rule" id="MF_00146"/>
    </source>
</evidence>
<gene>
    <name evidence="3" type="primary">dcd</name>
    <name evidence="4" type="ORF">A2Y57_03860</name>
</gene>
<dbReference type="GO" id="GO:0008829">
    <property type="term" value="F:dCTP deaminase activity"/>
    <property type="evidence" value="ECO:0007669"/>
    <property type="project" value="UniProtKB-UniRule"/>
</dbReference>
<dbReference type="PANTHER" id="PTHR42680:SF3">
    <property type="entry name" value="DCTP DEAMINASE"/>
    <property type="match status" value="1"/>
</dbReference>
<evidence type="ECO:0000256" key="2">
    <source>
        <dbReference type="ARBA" id="ARBA00023080"/>
    </source>
</evidence>
<feature type="binding site" evidence="3">
    <location>
        <position position="173"/>
    </location>
    <ligand>
        <name>dCTP</name>
        <dbReference type="ChEBI" id="CHEBI:61481"/>
    </ligand>
</feature>
<dbReference type="InterPro" id="IPR011962">
    <property type="entry name" value="dCTP_deaminase"/>
</dbReference>
<dbReference type="SUPFAM" id="SSF51283">
    <property type="entry name" value="dUTPase-like"/>
    <property type="match status" value="1"/>
</dbReference>
<dbReference type="InterPro" id="IPR036157">
    <property type="entry name" value="dUTPase-like_sf"/>
</dbReference>